<dbReference type="PANTHER" id="PTHR36966:SF1">
    <property type="entry name" value="REP-ASSOCIATED TYROSINE TRANSPOSASE"/>
    <property type="match status" value="1"/>
</dbReference>
<dbReference type="Gene3D" id="3.30.70.1290">
    <property type="entry name" value="Transposase IS200-like"/>
    <property type="match status" value="1"/>
</dbReference>
<evidence type="ECO:0000313" key="2">
    <source>
        <dbReference type="EMBL" id="SER60773.1"/>
    </source>
</evidence>
<organism evidence="2 3">
    <name type="scientific">Pedobacter rhizosphaerae</name>
    <dbReference type="NCBI Taxonomy" id="390241"/>
    <lineage>
        <taxon>Bacteria</taxon>
        <taxon>Pseudomonadati</taxon>
        <taxon>Bacteroidota</taxon>
        <taxon>Sphingobacteriia</taxon>
        <taxon>Sphingobacteriales</taxon>
        <taxon>Sphingobacteriaceae</taxon>
        <taxon>Pedobacter</taxon>
    </lineage>
</organism>
<protein>
    <submittedName>
        <fullName evidence="2">REP element-mobilizing transposase RayT</fullName>
    </submittedName>
</protein>
<dbReference type="GO" id="GO:0004803">
    <property type="term" value="F:transposase activity"/>
    <property type="evidence" value="ECO:0007669"/>
    <property type="project" value="InterPro"/>
</dbReference>
<dbReference type="STRING" id="390241.SAMN04488023_11227"/>
<dbReference type="InterPro" id="IPR052715">
    <property type="entry name" value="RAYT_transposase"/>
</dbReference>
<dbReference type="AlphaFoldDB" id="A0A1H9QM09"/>
<sequence>MRPKIRVFKVERNSKMVLNKAYFWTSTIKDWIKLLQPESYKQLIIETLKDLVDRKLIKIYAFVIMPNHVHIVWKNIALNGKEMPAASFNKKIAHEILKDLKLNNQKMLQHFMVQEHSRSFRIWQRDALAILMDNRGKLEQKISYIHRNPLQEMWNLVAFSVDYKWSSAKFYHDGIDEFQILTHYMDLL</sequence>
<dbReference type="EMBL" id="FOGG01000012">
    <property type="protein sequence ID" value="SER60773.1"/>
    <property type="molecule type" value="Genomic_DNA"/>
</dbReference>
<reference evidence="2 3" key="1">
    <citation type="submission" date="2016-10" db="EMBL/GenBank/DDBJ databases">
        <authorList>
            <person name="de Groot N.N."/>
        </authorList>
    </citation>
    <scope>NUCLEOTIDE SEQUENCE [LARGE SCALE GENOMIC DNA]</scope>
    <source>
        <strain evidence="2 3">DSM 18610</strain>
    </source>
</reference>
<proteinExistence type="predicted"/>
<evidence type="ECO:0000259" key="1">
    <source>
        <dbReference type="SMART" id="SM01321"/>
    </source>
</evidence>
<dbReference type="GO" id="GO:0043565">
    <property type="term" value="F:sequence-specific DNA binding"/>
    <property type="evidence" value="ECO:0007669"/>
    <property type="project" value="TreeGrafter"/>
</dbReference>
<dbReference type="SMART" id="SM01321">
    <property type="entry name" value="Y1_Tnp"/>
    <property type="match status" value="1"/>
</dbReference>
<dbReference type="GO" id="GO:0006313">
    <property type="term" value="P:DNA transposition"/>
    <property type="evidence" value="ECO:0007669"/>
    <property type="project" value="InterPro"/>
</dbReference>
<dbReference type="RefSeq" id="WP_217643822.1">
    <property type="nucleotide sequence ID" value="NZ_FOGG01000012.1"/>
</dbReference>
<gene>
    <name evidence="2" type="ORF">SAMN04488023_11227</name>
</gene>
<evidence type="ECO:0000313" key="3">
    <source>
        <dbReference type="Proteomes" id="UP000199572"/>
    </source>
</evidence>
<dbReference type="PANTHER" id="PTHR36966">
    <property type="entry name" value="REP-ASSOCIATED TYROSINE TRANSPOSASE"/>
    <property type="match status" value="1"/>
</dbReference>
<dbReference type="Proteomes" id="UP000199572">
    <property type="component" value="Unassembled WGS sequence"/>
</dbReference>
<accession>A0A1H9QM09</accession>
<dbReference type="SUPFAM" id="SSF143422">
    <property type="entry name" value="Transposase IS200-like"/>
    <property type="match status" value="1"/>
</dbReference>
<feature type="domain" description="Transposase IS200-like" evidence="1">
    <location>
        <begin position="17"/>
        <end position="148"/>
    </location>
</feature>
<name>A0A1H9QM09_9SPHI</name>
<dbReference type="InterPro" id="IPR002686">
    <property type="entry name" value="Transposase_17"/>
</dbReference>
<dbReference type="InterPro" id="IPR036515">
    <property type="entry name" value="Transposase_17_sf"/>
</dbReference>
<keyword evidence="3" id="KW-1185">Reference proteome</keyword>